<dbReference type="EMBL" id="MT774385">
    <property type="protein sequence ID" value="QOR59032.1"/>
    <property type="molecule type" value="Genomic_DNA"/>
</dbReference>
<dbReference type="RefSeq" id="YP_010111190.1">
    <property type="nucleotide sequence ID" value="NC_055878.1"/>
</dbReference>
<accession>A0A7M1RYN4</accession>
<protein>
    <submittedName>
        <fullName evidence="1">Uncharacterized protein</fullName>
    </submittedName>
</protein>
<proteinExistence type="predicted"/>
<evidence type="ECO:0000313" key="1">
    <source>
        <dbReference type="EMBL" id="QOR59032.1"/>
    </source>
</evidence>
<name>A0A7M1RYN4_9CAUD</name>
<keyword evidence="2" id="KW-1185">Reference proteome</keyword>
<organism evidence="1 2">
    <name type="scientific">uncultured phage cr108_1</name>
    <dbReference type="NCBI Taxonomy" id="2772069"/>
    <lineage>
        <taxon>Viruses</taxon>
        <taxon>Duplodnaviria</taxon>
        <taxon>Heunggongvirae</taxon>
        <taxon>Uroviricota</taxon>
        <taxon>Caudoviricetes</taxon>
        <taxon>Crassvirales</taxon>
        <taxon>Steigviridae</taxon>
        <taxon>Asinivirinae</taxon>
        <taxon>Pipoluvirus</taxon>
        <taxon>Pipoluvirus rarus</taxon>
    </lineage>
</organism>
<reference evidence="1 2" key="1">
    <citation type="submission" date="2020-07" db="EMBL/GenBank/DDBJ databases">
        <title>Taxonomic proposal: Crassvirales, a new order of highly abundant and diverse bacterial viruses.</title>
        <authorList>
            <person name="Shkoporov A.N."/>
            <person name="Stockdale S.R."/>
            <person name="Guerin E."/>
            <person name="Ross R.P."/>
            <person name="Hill C."/>
        </authorList>
    </citation>
    <scope>NUCLEOTIDE SEQUENCE [LARGE SCALE GENOMIC DNA]</scope>
</reference>
<evidence type="ECO:0000313" key="2">
    <source>
        <dbReference type="Proteomes" id="UP000594030"/>
    </source>
</evidence>
<dbReference type="Proteomes" id="UP000594030">
    <property type="component" value="Segment"/>
</dbReference>
<dbReference type="KEGG" id="vg:65129422"/>
<sequence>MMSILIILITAKGVNILLYTCNCNSIFYYIFYHKKYLIWKEVYTHAEECVYDSEKRILYLIILKWCSYLTMPLPKWIRGKIYSAAIEKFTTGPAYRRATYMCPTLREAWDEVFGFYPDKLDDTLLPEWGRENFIQFVEKKDPHYTDDSLVVEALYRGSVWLLISKRGIALRIAFLKHMLYLSKIS</sequence>
<dbReference type="GeneID" id="65129422"/>